<dbReference type="Proteomes" id="UP000031553">
    <property type="component" value="Unassembled WGS sequence"/>
</dbReference>
<organism evidence="9 10">
    <name type="scientific">Komagataeibacter intermedius AF2</name>
    <dbReference type="NCBI Taxonomy" id="1458464"/>
    <lineage>
        <taxon>Bacteria</taxon>
        <taxon>Pseudomonadati</taxon>
        <taxon>Pseudomonadota</taxon>
        <taxon>Alphaproteobacteria</taxon>
        <taxon>Acetobacterales</taxon>
        <taxon>Acetobacteraceae</taxon>
        <taxon>Komagataeibacter</taxon>
    </lineage>
</organism>
<dbReference type="AlphaFoldDB" id="A0A0N0MEU9"/>
<feature type="region of interest" description="Disordered" evidence="7">
    <location>
        <begin position="596"/>
        <end position="683"/>
    </location>
</feature>
<proteinExistence type="inferred from homology"/>
<gene>
    <name evidence="9" type="ORF">GLUCOINTEAF2_0202510</name>
</gene>
<dbReference type="PANTHER" id="PTHR37937:SF1">
    <property type="entry name" value="CONJUGATIVE TRANSFER: DNA TRANSPORT"/>
    <property type="match status" value="1"/>
</dbReference>
<protein>
    <submittedName>
        <fullName evidence="9">Conjugal transfer protein TraG</fullName>
    </submittedName>
</protein>
<keyword evidence="4 8" id="KW-0812">Transmembrane</keyword>
<evidence type="ECO:0000256" key="6">
    <source>
        <dbReference type="ARBA" id="ARBA00023136"/>
    </source>
</evidence>
<keyword evidence="3" id="KW-1003">Cell membrane</keyword>
<comment type="similarity">
    <text evidence="2">Belongs to the VirD4/TraG family.</text>
</comment>
<evidence type="ECO:0000256" key="3">
    <source>
        <dbReference type="ARBA" id="ARBA00022475"/>
    </source>
</evidence>
<dbReference type="EMBL" id="JUFX02000190">
    <property type="protein sequence ID" value="KPH86876.1"/>
    <property type="molecule type" value="Genomic_DNA"/>
</dbReference>
<sequence>MTVWAAPDKYFFPAMRRDATTREKPLRNGKWPPDLFLRKEESKMPGTKIQWGQVAVVLSIVVLSWWAATQWTAWELGFQPELGRPWFVLFHHWSVYAPPLFFWWWFEFDAYAPNVFARGAWMAGSGGVLAFAAAVTLSVHRAREARKIETYGSARWADPDEIAKAGLLDPDGVVLGRYGKAYLRHDGPEHVLTFAPTRSGKGVGMVIPTLLTWPGSAIVHDIKGENWELTAGFRARFGRVVLFDPTNAISSAYNPLLEIRRGEWEVRDAQNVADILVDPEGSLEKRNHWEKTSHSLLVGAILHVLYAEPDKTLAGVANFLSDPKRPIATTLSVMMRTNHLGEKWPHPVVASAARELLNKSPNERSGVLSTAMSFLGLYRDPVVAEVTRRCEWRIADIVGGDRPVTLYLTVPPSDISRTKPLIRLVLNQIGRRLTEDLEAAAQRRRLLLMLDEFPALGRLDFFESALAFMAGYRIKSFLIAQSLNQIERAYGPNNSILDNCHVRVSFATNDERTAKRVSDALGTATEMKAMKNYAGHRLSPWLGHLMVSRSETARPLLTAGEVMQLPPADEIVMVSGLYPIRAKKARYFEDDRFRERVLPPPDLPRPKDGRPDDWSTRPLPPRPPAPDAGAEPTEDEGDEDPKQSARRRQPELGEGTVEKKEPMENEFAPDPTDEFDDIAPRNNRMNDLMRGVARQASLDCGDELEL</sequence>
<dbReference type="InterPro" id="IPR027417">
    <property type="entry name" value="P-loop_NTPase"/>
</dbReference>
<evidence type="ECO:0000313" key="10">
    <source>
        <dbReference type="Proteomes" id="UP000031553"/>
    </source>
</evidence>
<dbReference type="NCBIfam" id="NF010450">
    <property type="entry name" value="PRK13876.1"/>
    <property type="match status" value="1"/>
</dbReference>
<feature type="transmembrane region" description="Helical" evidence="8">
    <location>
        <begin position="86"/>
        <end position="106"/>
    </location>
</feature>
<accession>A0A0N0MEU9</accession>
<keyword evidence="6 8" id="KW-0472">Membrane</keyword>
<feature type="transmembrane region" description="Helical" evidence="8">
    <location>
        <begin position="118"/>
        <end position="139"/>
    </location>
</feature>
<keyword evidence="5 8" id="KW-1133">Transmembrane helix</keyword>
<feature type="compositionally biased region" description="Basic and acidic residues" evidence="7">
    <location>
        <begin position="640"/>
        <end position="663"/>
    </location>
</feature>
<comment type="caution">
    <text evidence="9">The sequence shown here is derived from an EMBL/GenBank/DDBJ whole genome shotgun (WGS) entry which is preliminary data.</text>
</comment>
<evidence type="ECO:0000256" key="7">
    <source>
        <dbReference type="SAM" id="MobiDB-lite"/>
    </source>
</evidence>
<dbReference type="SUPFAM" id="SSF52540">
    <property type="entry name" value="P-loop containing nucleoside triphosphate hydrolases"/>
    <property type="match status" value="1"/>
</dbReference>
<dbReference type="InterPro" id="IPR051539">
    <property type="entry name" value="T4SS-coupling_protein"/>
</dbReference>
<name>A0A0N0MEU9_9PROT</name>
<evidence type="ECO:0000313" key="9">
    <source>
        <dbReference type="EMBL" id="KPH86876.1"/>
    </source>
</evidence>
<evidence type="ECO:0000256" key="2">
    <source>
        <dbReference type="ARBA" id="ARBA00008806"/>
    </source>
</evidence>
<evidence type="ECO:0000256" key="4">
    <source>
        <dbReference type="ARBA" id="ARBA00022692"/>
    </source>
</evidence>
<dbReference type="InterPro" id="IPR003688">
    <property type="entry name" value="TraG/VirD4"/>
</dbReference>
<reference evidence="9 10" key="1">
    <citation type="submission" date="2015-07" db="EMBL/GenBank/DDBJ databases">
        <title>Draft Genome Sequence of Komagataeibacter intermedius Strain AF2, Isolated from Kombucha Tea.</title>
        <authorList>
            <person name="Santos R.A."/>
            <person name="Berretta A.A."/>
            <person name="Barud H.S."/>
            <person name="Ribeiro S.J."/>
            <person name="Gonzalez-Garcia L.N."/>
            <person name="Zucchi T.D."/>
            <person name="Goldman G.H."/>
            <person name="Riano-Pachon D.M."/>
        </authorList>
    </citation>
    <scope>NUCLEOTIDE SEQUENCE [LARGE SCALE GENOMIC DNA]</scope>
    <source>
        <strain evidence="9 10">AF2</strain>
    </source>
</reference>
<dbReference type="GO" id="GO:0005886">
    <property type="term" value="C:plasma membrane"/>
    <property type="evidence" value="ECO:0007669"/>
    <property type="project" value="UniProtKB-SubCell"/>
</dbReference>
<dbReference type="Gene3D" id="3.40.50.300">
    <property type="entry name" value="P-loop containing nucleotide triphosphate hydrolases"/>
    <property type="match status" value="1"/>
</dbReference>
<feature type="compositionally biased region" description="Basic and acidic residues" evidence="7">
    <location>
        <begin position="604"/>
        <end position="615"/>
    </location>
</feature>
<comment type="subcellular location">
    <subcellularLocation>
        <location evidence="1">Cell membrane</location>
        <topology evidence="1">Multi-pass membrane protein</topology>
    </subcellularLocation>
</comment>
<evidence type="ECO:0000256" key="8">
    <source>
        <dbReference type="SAM" id="Phobius"/>
    </source>
</evidence>
<dbReference type="CDD" id="cd01127">
    <property type="entry name" value="TrwB_TraG_TraD_VirD4"/>
    <property type="match status" value="1"/>
</dbReference>
<dbReference type="Pfam" id="PF02534">
    <property type="entry name" value="T4SS-DNA_transf"/>
    <property type="match status" value="1"/>
</dbReference>
<evidence type="ECO:0000256" key="1">
    <source>
        <dbReference type="ARBA" id="ARBA00004651"/>
    </source>
</evidence>
<feature type="transmembrane region" description="Helical" evidence="8">
    <location>
        <begin position="51"/>
        <end position="74"/>
    </location>
</feature>
<dbReference type="PANTHER" id="PTHR37937">
    <property type="entry name" value="CONJUGATIVE TRANSFER: DNA TRANSPORT"/>
    <property type="match status" value="1"/>
</dbReference>
<evidence type="ECO:0000256" key="5">
    <source>
        <dbReference type="ARBA" id="ARBA00022989"/>
    </source>
</evidence>